<dbReference type="OrthoDB" id="7875118at2"/>
<feature type="chain" id="PRO_5012285803" evidence="1">
    <location>
        <begin position="20"/>
        <end position="176"/>
    </location>
</feature>
<evidence type="ECO:0000313" key="3">
    <source>
        <dbReference type="Proteomes" id="UP000202922"/>
    </source>
</evidence>
<organism evidence="2 3">
    <name type="scientific">Actibacterium lipolyticum</name>
    <dbReference type="NCBI Taxonomy" id="1524263"/>
    <lineage>
        <taxon>Bacteria</taxon>
        <taxon>Pseudomonadati</taxon>
        <taxon>Pseudomonadota</taxon>
        <taxon>Alphaproteobacteria</taxon>
        <taxon>Rhodobacterales</taxon>
        <taxon>Roseobacteraceae</taxon>
        <taxon>Actibacterium</taxon>
    </lineage>
</organism>
<evidence type="ECO:0000313" key="2">
    <source>
        <dbReference type="EMBL" id="SMX33988.1"/>
    </source>
</evidence>
<dbReference type="RefSeq" id="WP_141137836.1">
    <property type="nucleotide sequence ID" value="NZ_FXYE01000001.1"/>
</dbReference>
<dbReference type="EMBL" id="FXYE01000001">
    <property type="protein sequence ID" value="SMX33988.1"/>
    <property type="molecule type" value="Genomic_DNA"/>
</dbReference>
<proteinExistence type="predicted"/>
<dbReference type="Proteomes" id="UP000202922">
    <property type="component" value="Unassembled WGS sequence"/>
</dbReference>
<evidence type="ECO:0000256" key="1">
    <source>
        <dbReference type="SAM" id="SignalP"/>
    </source>
</evidence>
<dbReference type="AlphaFoldDB" id="A0A238JTI2"/>
<keyword evidence="1" id="KW-0732">Signal</keyword>
<sequence length="176" mass="20641">MRSVILGICLLFAASMVSAQNLGIQFDKMPVGAKLYYKNSQNETWVQTYKGKSGKFYIVSEKWDGYNSPRTHYYNSDGHRVKTRYKSGGTVKYTPMNCERVVGSCTYRYNGNPKYNGMYQTSLVKEGSSYRYFWSEQKTSEKYEYLVTFGKYNVLQEESWTLSSGRKRWRKLLRIE</sequence>
<reference evidence="3" key="1">
    <citation type="submission" date="2017-05" db="EMBL/GenBank/DDBJ databases">
        <authorList>
            <person name="Rodrigo-Torres L."/>
            <person name="Arahal R. D."/>
            <person name="Lucena T."/>
        </authorList>
    </citation>
    <scope>NUCLEOTIDE SEQUENCE [LARGE SCALE GENOMIC DNA]</scope>
    <source>
        <strain evidence="3">CECT 8621</strain>
    </source>
</reference>
<gene>
    <name evidence="2" type="ORF">COL8621_01141</name>
</gene>
<accession>A0A238JTI2</accession>
<feature type="signal peptide" evidence="1">
    <location>
        <begin position="1"/>
        <end position="19"/>
    </location>
</feature>
<protein>
    <submittedName>
        <fullName evidence="2">Uncharacterized protein</fullName>
    </submittedName>
</protein>
<name>A0A238JTI2_9RHOB</name>
<keyword evidence="3" id="KW-1185">Reference proteome</keyword>